<name>A0A0Q2T485_CAMCO</name>
<dbReference type="AlphaFoldDB" id="A0A0Q2T485"/>
<evidence type="ECO:0000313" key="8">
    <source>
        <dbReference type="Proteomes" id="UP000352088"/>
    </source>
</evidence>
<dbReference type="Proteomes" id="UP000382436">
    <property type="component" value="Unassembled WGS sequence"/>
</dbReference>
<evidence type="ECO:0000313" key="13">
    <source>
        <dbReference type="Proteomes" id="UP000557830"/>
    </source>
</evidence>
<evidence type="ECO:0000313" key="2">
    <source>
        <dbReference type="EMBL" id="EAJ1076343.1"/>
    </source>
</evidence>
<evidence type="ECO:0000313" key="5">
    <source>
        <dbReference type="EMBL" id="EAK5103514.1"/>
    </source>
</evidence>
<evidence type="ECO:0000313" key="10">
    <source>
        <dbReference type="Proteomes" id="UP000382436"/>
    </source>
</evidence>
<comment type="caution">
    <text evidence="4">The sequence shown here is derived from an EMBL/GenBank/DDBJ whole genome shotgun (WGS) entry which is preliminary data.</text>
</comment>
<evidence type="ECO:0000313" key="11">
    <source>
        <dbReference type="Proteomes" id="UP000409545"/>
    </source>
</evidence>
<reference evidence="3 10" key="1">
    <citation type="submission" date="2018-05" db="EMBL/GenBank/DDBJ databases">
        <authorList>
            <consortium name="PulseNet: The National Subtyping Network for Foodborne Disease Surveillance"/>
            <person name="Tarr C.L."/>
            <person name="Trees E."/>
            <person name="Katz L.S."/>
            <person name="Carleton-Romer H.A."/>
            <person name="Stroika S."/>
            <person name="Kucerova Z."/>
            <person name="Roache K.F."/>
            <person name="Sabol A.L."/>
            <person name="Besser J."/>
            <person name="Gerner-Smidt P."/>
        </authorList>
    </citation>
    <scope>NUCLEOTIDE SEQUENCE [LARGE SCALE GENOMIC DNA]</scope>
    <source>
        <strain evidence="3 10">PNUSAC001435</strain>
        <strain evidence="1 14">PNUSAC007828</strain>
    </source>
</reference>
<dbReference type="EMBL" id="AACSIE010000001">
    <property type="protein sequence ID" value="EAL9203599.1"/>
    <property type="molecule type" value="Genomic_DNA"/>
</dbReference>
<evidence type="ECO:0000313" key="6">
    <source>
        <dbReference type="EMBL" id="EAL6850201.1"/>
    </source>
</evidence>
<sequence>MCILCGEMISTLHWSELNFKEEKHELSVGEEQKERLRIRLKKVKILNEILEFYGLKLKEWQNSKYILSNKKGRDIIVNDLGDLWIKASELEKKSFDVLDENLLHFLRAKHG</sequence>
<dbReference type="EMBL" id="AACDUL010000001">
    <property type="protein sequence ID" value="EAK1508867.1"/>
    <property type="molecule type" value="Genomic_DNA"/>
</dbReference>
<evidence type="ECO:0000313" key="14">
    <source>
        <dbReference type="Proteomes" id="UP000576616"/>
    </source>
</evidence>
<dbReference type="STRING" id="195.ATE51_01192"/>
<accession>A0A0Q2T485</accession>
<protein>
    <submittedName>
        <fullName evidence="4">Uncharacterized protein</fullName>
    </submittedName>
</protein>
<reference evidence="4 9" key="2">
    <citation type="submission" date="2018-05" db="EMBL/GenBank/DDBJ databases">
        <authorList>
            <consortium name="GenomeTrakr network: Whole genome sequencing for foodborne pathogen traceback"/>
        </authorList>
    </citation>
    <scope>NUCLEOTIDE SEQUENCE [LARGE SCALE GENOMIC DNA]</scope>
    <source>
        <strain evidence="4 9">NC_C6016</strain>
    </source>
</reference>
<dbReference type="OrthoDB" id="2086168at2"/>
<proteinExistence type="predicted"/>
<dbReference type="RefSeq" id="WP_002777373.1">
    <property type="nucleotide sequence ID" value="NZ_AANHVQ020000008.1"/>
</dbReference>
<dbReference type="EMBL" id="AABKAB010000001">
    <property type="protein sequence ID" value="EAH8156460.1"/>
    <property type="molecule type" value="Genomic_DNA"/>
</dbReference>
<evidence type="ECO:0000313" key="12">
    <source>
        <dbReference type="Proteomes" id="UP000411403"/>
    </source>
</evidence>
<evidence type="ECO:0000313" key="4">
    <source>
        <dbReference type="EMBL" id="EAK1508867.1"/>
    </source>
</evidence>
<evidence type="ECO:0000313" key="3">
    <source>
        <dbReference type="EMBL" id="EAJ9197184.1"/>
    </source>
</evidence>
<dbReference type="Proteomes" id="UP000557830">
    <property type="component" value="Unassembled WGS sequence"/>
</dbReference>
<dbReference type="Proteomes" id="UP000409545">
    <property type="component" value="Unassembled WGS sequence"/>
</dbReference>
<dbReference type="Proteomes" id="UP000576616">
    <property type="component" value="Unassembled WGS sequence"/>
</dbReference>
<dbReference type="Proteomes" id="UP000352088">
    <property type="component" value="Unassembled WGS sequence"/>
</dbReference>
<evidence type="ECO:0000313" key="7">
    <source>
        <dbReference type="EMBL" id="EAL9203599.1"/>
    </source>
</evidence>
<gene>
    <name evidence="5" type="ORF">B9Q54_04445</name>
    <name evidence="2" type="ORF">BU953_01700</name>
    <name evidence="3" type="ORF">BZ274_03165</name>
    <name evidence="4" type="ORF">CJD00_01010</name>
    <name evidence="6" type="ORF">DSX26_01800</name>
    <name evidence="7" type="ORF">DYU70_00210</name>
    <name evidence="1" type="ORF">ES716_00655</name>
</gene>
<dbReference type="Proteomes" id="UP000411403">
    <property type="component" value="Unassembled WGS sequence"/>
</dbReference>
<dbReference type="KEGG" id="ccoo:ATE51_01192"/>
<reference evidence="6 8" key="3">
    <citation type="submission" date="2018-07" db="EMBL/GenBank/DDBJ databases">
        <authorList>
            <consortium name="NARMS: The National Antimicrobial Resistance Monitoring System"/>
        </authorList>
    </citation>
    <scope>NUCLEOTIDE SEQUENCE [LARGE SCALE GENOMIC DNA]</scope>
    <source>
        <strain evidence="7 12">CVM N17C171</strain>
        <strain evidence="6 8">CVM N17C548</strain>
        <strain evidence="2 13">FSIS1609200</strain>
        <strain evidence="5 11">FSIS1711007</strain>
    </source>
</reference>
<dbReference type="KEGG" id="ccof:VC76_05940"/>
<dbReference type="Proteomes" id="UP000361993">
    <property type="component" value="Unassembled WGS sequence"/>
</dbReference>
<evidence type="ECO:0000313" key="1">
    <source>
        <dbReference type="EMBL" id="EAH8156460.1"/>
    </source>
</evidence>
<evidence type="ECO:0000313" key="9">
    <source>
        <dbReference type="Proteomes" id="UP000361993"/>
    </source>
</evidence>
<dbReference type="EMBL" id="AACBVJ010000005">
    <property type="protein sequence ID" value="EAJ9197184.1"/>
    <property type="molecule type" value="Genomic_DNA"/>
</dbReference>
<dbReference type="GeneID" id="66543837"/>
<dbReference type="EMBL" id="AACGUZ010000006">
    <property type="protein sequence ID" value="EAK5103514.1"/>
    <property type="molecule type" value="Genomic_DNA"/>
</dbReference>
<organism evidence="4 9">
    <name type="scientific">Campylobacter coli</name>
    <dbReference type="NCBI Taxonomy" id="195"/>
    <lineage>
        <taxon>Bacteria</taxon>
        <taxon>Pseudomonadati</taxon>
        <taxon>Campylobacterota</taxon>
        <taxon>Epsilonproteobacteria</taxon>
        <taxon>Campylobacterales</taxon>
        <taxon>Campylobacteraceae</taxon>
        <taxon>Campylobacter</taxon>
    </lineage>
</organism>
<dbReference type="EMBL" id="AABUYW010000002">
    <property type="protein sequence ID" value="EAJ1076343.1"/>
    <property type="molecule type" value="Genomic_DNA"/>
</dbReference>
<dbReference type="EMBL" id="AACQHW010000001">
    <property type="protein sequence ID" value="EAL6850201.1"/>
    <property type="molecule type" value="Genomic_DNA"/>
</dbReference>